<evidence type="ECO:0000313" key="1">
    <source>
        <dbReference type="EMBL" id="CAH2300936.1"/>
    </source>
</evidence>
<dbReference type="AlphaFoldDB" id="A0AAD1WB61"/>
<gene>
    <name evidence="1" type="ORF">PECUL_23A027855</name>
</gene>
<organism evidence="1 2">
    <name type="scientific">Pelobates cultripes</name>
    <name type="common">Western spadefoot toad</name>
    <dbReference type="NCBI Taxonomy" id="61616"/>
    <lineage>
        <taxon>Eukaryota</taxon>
        <taxon>Metazoa</taxon>
        <taxon>Chordata</taxon>
        <taxon>Craniata</taxon>
        <taxon>Vertebrata</taxon>
        <taxon>Euteleostomi</taxon>
        <taxon>Amphibia</taxon>
        <taxon>Batrachia</taxon>
        <taxon>Anura</taxon>
        <taxon>Pelobatoidea</taxon>
        <taxon>Pelobatidae</taxon>
        <taxon>Pelobates</taxon>
    </lineage>
</organism>
<dbReference type="EMBL" id="OW240917">
    <property type="protein sequence ID" value="CAH2300936.1"/>
    <property type="molecule type" value="Genomic_DNA"/>
</dbReference>
<protein>
    <submittedName>
        <fullName evidence="1">Uncharacterized protein</fullName>
    </submittedName>
</protein>
<evidence type="ECO:0000313" key="2">
    <source>
        <dbReference type="Proteomes" id="UP001295444"/>
    </source>
</evidence>
<accession>A0AAD1WB61</accession>
<name>A0AAD1WB61_PELCU</name>
<sequence length="101" mass="11760">MCLLFIPPDNMDKTQWTTTYHILISAAMVISRLWKSPTAPNFNALLNQINLNWQYETMLAKQNGPKKTISKANLMWKEYWELKDKQKETSQTNSQQTAPPT</sequence>
<proteinExistence type="predicted"/>
<dbReference type="Proteomes" id="UP001295444">
    <property type="component" value="Chromosome 06"/>
</dbReference>
<reference evidence="1" key="1">
    <citation type="submission" date="2022-03" db="EMBL/GenBank/DDBJ databases">
        <authorList>
            <person name="Alioto T."/>
            <person name="Alioto T."/>
            <person name="Gomez Garrido J."/>
        </authorList>
    </citation>
    <scope>NUCLEOTIDE SEQUENCE</scope>
</reference>
<keyword evidence="2" id="KW-1185">Reference proteome</keyword>